<evidence type="ECO:0000313" key="1">
    <source>
        <dbReference type="EMBL" id="GBM33453.1"/>
    </source>
</evidence>
<name>A0A4Y2EW73_ARAVE</name>
<protein>
    <submittedName>
        <fullName evidence="1">Uncharacterized protein</fullName>
    </submittedName>
</protein>
<dbReference type="AlphaFoldDB" id="A0A4Y2EW73"/>
<reference evidence="1 2" key="1">
    <citation type="journal article" date="2019" name="Sci. Rep.">
        <title>Orb-weaving spider Araneus ventricosus genome elucidates the spidroin gene catalogue.</title>
        <authorList>
            <person name="Kono N."/>
            <person name="Nakamura H."/>
            <person name="Ohtoshi R."/>
            <person name="Moran D.A.P."/>
            <person name="Shinohara A."/>
            <person name="Yoshida Y."/>
            <person name="Fujiwara M."/>
            <person name="Mori M."/>
            <person name="Tomita M."/>
            <person name="Arakawa K."/>
        </authorList>
    </citation>
    <scope>NUCLEOTIDE SEQUENCE [LARGE SCALE GENOMIC DNA]</scope>
</reference>
<organism evidence="1 2">
    <name type="scientific">Araneus ventricosus</name>
    <name type="common">Orbweaver spider</name>
    <name type="synonym">Epeira ventricosa</name>
    <dbReference type="NCBI Taxonomy" id="182803"/>
    <lineage>
        <taxon>Eukaryota</taxon>
        <taxon>Metazoa</taxon>
        <taxon>Ecdysozoa</taxon>
        <taxon>Arthropoda</taxon>
        <taxon>Chelicerata</taxon>
        <taxon>Arachnida</taxon>
        <taxon>Araneae</taxon>
        <taxon>Araneomorphae</taxon>
        <taxon>Entelegynae</taxon>
        <taxon>Araneoidea</taxon>
        <taxon>Araneidae</taxon>
        <taxon>Araneus</taxon>
    </lineage>
</organism>
<dbReference type="Proteomes" id="UP000499080">
    <property type="component" value="Unassembled WGS sequence"/>
</dbReference>
<proteinExistence type="predicted"/>
<dbReference type="EMBL" id="BGPR01171797">
    <property type="protein sequence ID" value="GBM33453.1"/>
    <property type="molecule type" value="Genomic_DNA"/>
</dbReference>
<gene>
    <name evidence="1" type="ORF">AVEN_167190_1</name>
</gene>
<accession>A0A4Y2EW73</accession>
<feature type="non-terminal residue" evidence="1">
    <location>
        <position position="1"/>
    </location>
</feature>
<comment type="caution">
    <text evidence="1">The sequence shown here is derived from an EMBL/GenBank/DDBJ whole genome shotgun (WGS) entry which is preliminary data.</text>
</comment>
<keyword evidence="2" id="KW-1185">Reference proteome</keyword>
<sequence length="60" mass="6677">GSWFGCGLQGRKGGEILVQLARLAAQGIACRESPLHCFSRLMRERLSQVASCFYYGILDR</sequence>
<evidence type="ECO:0000313" key="2">
    <source>
        <dbReference type="Proteomes" id="UP000499080"/>
    </source>
</evidence>